<accession>A0A4Y7IH35</accession>
<evidence type="ECO:0000256" key="2">
    <source>
        <dbReference type="ARBA" id="ARBA00005679"/>
    </source>
</evidence>
<feature type="signal peptide" evidence="6">
    <location>
        <begin position="1"/>
        <end position="25"/>
    </location>
</feature>
<gene>
    <name evidence="7" type="ORF">C5167_039936</name>
</gene>
<evidence type="ECO:0000313" key="8">
    <source>
        <dbReference type="Proteomes" id="UP000316621"/>
    </source>
</evidence>
<dbReference type="OrthoDB" id="958254at2759"/>
<dbReference type="InterPro" id="IPR004911">
    <property type="entry name" value="Interferon-induced_GILT"/>
</dbReference>
<dbReference type="Gramene" id="RZC47002">
    <property type="protein sequence ID" value="RZC47002"/>
    <property type="gene ID" value="C5167_039936"/>
</dbReference>
<evidence type="ECO:0000256" key="5">
    <source>
        <dbReference type="ARBA" id="ARBA00023180"/>
    </source>
</evidence>
<dbReference type="EMBL" id="CM010715">
    <property type="protein sequence ID" value="RZC47002.1"/>
    <property type="molecule type" value="Genomic_DNA"/>
</dbReference>
<reference evidence="7 8" key="1">
    <citation type="journal article" date="2018" name="Science">
        <title>The opium poppy genome and morphinan production.</title>
        <authorList>
            <person name="Guo L."/>
            <person name="Winzer T."/>
            <person name="Yang X."/>
            <person name="Li Y."/>
            <person name="Ning Z."/>
            <person name="He Z."/>
            <person name="Teodor R."/>
            <person name="Lu Y."/>
            <person name="Bowser T.A."/>
            <person name="Graham I.A."/>
            <person name="Ye K."/>
        </authorList>
    </citation>
    <scope>NUCLEOTIDE SEQUENCE [LARGE SCALE GENOMIC DNA]</scope>
    <source>
        <strain evidence="8">cv. HN1</strain>
        <tissue evidence="7">Leaves</tissue>
    </source>
</reference>
<proteinExistence type="inferred from homology"/>
<comment type="similarity">
    <text evidence="2">Belongs to the GILT family.</text>
</comment>
<evidence type="ECO:0000313" key="7">
    <source>
        <dbReference type="EMBL" id="RZC47002.1"/>
    </source>
</evidence>
<organism evidence="7 8">
    <name type="scientific">Papaver somniferum</name>
    <name type="common">Opium poppy</name>
    <dbReference type="NCBI Taxonomy" id="3469"/>
    <lineage>
        <taxon>Eukaryota</taxon>
        <taxon>Viridiplantae</taxon>
        <taxon>Streptophyta</taxon>
        <taxon>Embryophyta</taxon>
        <taxon>Tracheophyta</taxon>
        <taxon>Spermatophyta</taxon>
        <taxon>Magnoliopsida</taxon>
        <taxon>Ranunculales</taxon>
        <taxon>Papaveraceae</taxon>
        <taxon>Papaveroideae</taxon>
        <taxon>Papaver</taxon>
    </lineage>
</organism>
<dbReference type="Pfam" id="PF03227">
    <property type="entry name" value="GILT"/>
    <property type="match status" value="1"/>
</dbReference>
<feature type="chain" id="PRO_5021425023" evidence="6">
    <location>
        <begin position="26"/>
        <end position="232"/>
    </location>
</feature>
<evidence type="ECO:0000256" key="1">
    <source>
        <dbReference type="ARBA" id="ARBA00004613"/>
    </source>
</evidence>
<keyword evidence="8" id="KW-1185">Reference proteome</keyword>
<name>A0A4Y7IH35_PAPSO</name>
<dbReference type="AlphaFoldDB" id="A0A4Y7IH35"/>
<comment type="subcellular location">
    <subcellularLocation>
        <location evidence="1">Secreted</location>
    </subcellularLocation>
</comment>
<keyword evidence="4 6" id="KW-0732">Signal</keyword>
<dbReference type="GO" id="GO:0016671">
    <property type="term" value="F:oxidoreductase activity, acting on a sulfur group of donors, disulfide as acceptor"/>
    <property type="evidence" value="ECO:0007669"/>
    <property type="project" value="InterPro"/>
</dbReference>
<dbReference type="PANTHER" id="PTHR13234">
    <property type="entry name" value="GAMMA-INTERFERON INDUCIBLE LYSOSOMAL THIOL REDUCTASE GILT"/>
    <property type="match status" value="1"/>
</dbReference>
<protein>
    <submittedName>
        <fullName evidence="7">Uncharacterized protein</fullName>
    </submittedName>
</protein>
<keyword evidence="5" id="KW-0325">Glycoprotein</keyword>
<sequence length="232" mass="26144">MASSPFSNLLLFSILFLTFCNACFSSQSPSHEKVSSESAPAQKVSLSVFCDSFSVESANFILVNLSKVHETGLSEIVDLRLVPFGSAVLLKNGTITCRFEYECQLNILEGCVLHFLPPIEQYQFMSCLSDYVIRRNPDLWEFCLDNKYEEPTFSCIKSPLSRKIQLLYANETSALNPPPEFFPWVTINQAAIPRTLDFDIMESICKAYTGYYVVCQNMGIMPAEVPSFQSRS</sequence>
<evidence type="ECO:0000256" key="4">
    <source>
        <dbReference type="ARBA" id="ARBA00022729"/>
    </source>
</evidence>
<dbReference type="Proteomes" id="UP000316621">
    <property type="component" value="Chromosome 1"/>
</dbReference>
<dbReference type="GO" id="GO:0005576">
    <property type="term" value="C:extracellular region"/>
    <property type="evidence" value="ECO:0007669"/>
    <property type="project" value="UniProtKB-SubCell"/>
</dbReference>
<keyword evidence="3" id="KW-0964">Secreted</keyword>
<evidence type="ECO:0000256" key="6">
    <source>
        <dbReference type="SAM" id="SignalP"/>
    </source>
</evidence>
<evidence type="ECO:0000256" key="3">
    <source>
        <dbReference type="ARBA" id="ARBA00022525"/>
    </source>
</evidence>
<dbReference type="PANTHER" id="PTHR13234:SF8">
    <property type="entry name" value="GAMMA-INTERFERON-INDUCIBLE LYSOSOMAL THIOL REDUCTASE"/>
    <property type="match status" value="1"/>
</dbReference>